<evidence type="ECO:0000313" key="4">
    <source>
        <dbReference type="Proteomes" id="UP000008983"/>
    </source>
</evidence>
<dbReference type="InParanoid" id="G0QV94"/>
<protein>
    <recommendedName>
        <fullName evidence="2">CRAL-TRIO domain-containing protein</fullName>
    </recommendedName>
</protein>
<accession>G0QV94</accession>
<keyword evidence="1" id="KW-0812">Transmembrane</keyword>
<dbReference type="OMA" id="NFWPPHE"/>
<keyword evidence="4" id="KW-1185">Reference proteome</keyword>
<dbReference type="AlphaFoldDB" id="G0QV94"/>
<feature type="transmembrane region" description="Helical" evidence="1">
    <location>
        <begin position="309"/>
        <end position="331"/>
    </location>
</feature>
<dbReference type="Pfam" id="PF00650">
    <property type="entry name" value="CRAL_TRIO"/>
    <property type="match status" value="1"/>
</dbReference>
<dbReference type="eggNOG" id="KOG1471">
    <property type="taxonomic scope" value="Eukaryota"/>
</dbReference>
<dbReference type="STRING" id="857967.G0QV94"/>
<reference evidence="3 4" key="1">
    <citation type="submission" date="2011-07" db="EMBL/GenBank/DDBJ databases">
        <authorList>
            <person name="Coyne R."/>
            <person name="Brami D."/>
            <person name="Johnson J."/>
            <person name="Hostetler J."/>
            <person name="Hannick L."/>
            <person name="Clark T."/>
            <person name="Cassidy-Hanley D."/>
            <person name="Inman J."/>
        </authorList>
    </citation>
    <scope>NUCLEOTIDE SEQUENCE [LARGE SCALE GENOMIC DNA]</scope>
    <source>
        <strain evidence="3 4">G5</strain>
    </source>
</reference>
<dbReference type="PROSITE" id="PS50191">
    <property type="entry name" value="CRAL_TRIO"/>
    <property type="match status" value="1"/>
</dbReference>
<dbReference type="EMBL" id="GL983936">
    <property type="protein sequence ID" value="EGR30861.1"/>
    <property type="molecule type" value="Genomic_DNA"/>
</dbReference>
<keyword evidence="1" id="KW-0472">Membrane</keyword>
<dbReference type="Proteomes" id="UP000008983">
    <property type="component" value="Unassembled WGS sequence"/>
</dbReference>
<dbReference type="InterPro" id="IPR036273">
    <property type="entry name" value="CRAL/TRIO_N_dom_sf"/>
</dbReference>
<dbReference type="RefSeq" id="XP_004032448.1">
    <property type="nucleotide sequence ID" value="XM_004032400.1"/>
</dbReference>
<feature type="domain" description="CRAL-TRIO" evidence="2">
    <location>
        <begin position="130"/>
        <end position="306"/>
    </location>
</feature>
<dbReference type="SMART" id="SM00516">
    <property type="entry name" value="SEC14"/>
    <property type="match status" value="1"/>
</dbReference>
<evidence type="ECO:0000256" key="1">
    <source>
        <dbReference type="SAM" id="Phobius"/>
    </source>
</evidence>
<name>G0QV94_ICHMU</name>
<evidence type="ECO:0000259" key="2">
    <source>
        <dbReference type="PROSITE" id="PS50191"/>
    </source>
</evidence>
<proteinExistence type="predicted"/>
<dbReference type="CDD" id="cd00170">
    <property type="entry name" value="SEC14"/>
    <property type="match status" value="1"/>
</dbReference>
<evidence type="ECO:0000313" key="3">
    <source>
        <dbReference type="EMBL" id="EGR30861.1"/>
    </source>
</evidence>
<keyword evidence="1" id="KW-1133">Transmembrane helix</keyword>
<dbReference type="InterPro" id="IPR001251">
    <property type="entry name" value="CRAL-TRIO_dom"/>
</dbReference>
<sequence>MNTNIFQLDQFPLIPYSAFLYFPTCYLYLKQELQNIFFLIIIDKDQKIGNEKNAIRYIFEGHINLDYFEIEQLSILNNEINKQNICLMDWWTESRKLRFLYANQFNIKNTISYMQLHQQWRIQNIPPQLNDDTYQILQSGLFYVHGRDMKFRPIIVLNIQRFDLKNIKINQILDSMTYFFEFIIKNLLLQGQVKQKNNVWIFIIQQIENWIVIIDLKSIGLNSLVLYLKQIMQYLSQNYRSRLFASYVVNSPSSIYFPYQIVKSFLHENTINKIRFYNNNLPTPLFEHSNPSQIETTYGGKAEPLINNFWFFFFFIILFTQGLCLIFLIYFRPPRIISNQYQENNIITEEEYYNQYQNNKLEQNIILKDIIDKFQEKNIQVDYQKNQIENQEVQENKKDNQQQKTQSQFQEVFQQNNSELNEGNIYLFFQNKYQQ</sequence>
<dbReference type="SUPFAM" id="SSF52087">
    <property type="entry name" value="CRAL/TRIO domain"/>
    <property type="match status" value="1"/>
</dbReference>
<dbReference type="Gene3D" id="3.40.525.10">
    <property type="entry name" value="CRAL-TRIO lipid binding domain"/>
    <property type="match status" value="1"/>
</dbReference>
<gene>
    <name evidence="3" type="ORF">IMG5_122180</name>
</gene>
<organism evidence="3 4">
    <name type="scientific">Ichthyophthirius multifiliis</name>
    <name type="common">White spot disease agent</name>
    <name type="synonym">Ich</name>
    <dbReference type="NCBI Taxonomy" id="5932"/>
    <lineage>
        <taxon>Eukaryota</taxon>
        <taxon>Sar</taxon>
        <taxon>Alveolata</taxon>
        <taxon>Ciliophora</taxon>
        <taxon>Intramacronucleata</taxon>
        <taxon>Oligohymenophorea</taxon>
        <taxon>Hymenostomatida</taxon>
        <taxon>Ophryoglenina</taxon>
        <taxon>Ichthyophthirius</taxon>
    </lineage>
</organism>
<dbReference type="PANTHER" id="PTHR46818:SF1">
    <property type="entry name" value="CHROMOSOME UNDETERMINED SCAFFOLD_125, WHOLE GENOME SHOTGUN SEQUENCE"/>
    <property type="match status" value="1"/>
</dbReference>
<dbReference type="SUPFAM" id="SSF46938">
    <property type="entry name" value="CRAL/TRIO N-terminal domain"/>
    <property type="match status" value="1"/>
</dbReference>
<dbReference type="GeneID" id="14906981"/>
<dbReference type="OrthoDB" id="75724at2759"/>
<dbReference type="InterPro" id="IPR036865">
    <property type="entry name" value="CRAL-TRIO_dom_sf"/>
</dbReference>
<dbReference type="PANTHER" id="PTHR46818">
    <property type="entry name" value="DOMAIN-CONTAINING PROTEIN, PUTATIVE-RELATED"/>
    <property type="match status" value="1"/>
</dbReference>